<dbReference type="EMBL" id="CP019481">
    <property type="protein sequence ID" value="UQC91441.1"/>
    <property type="molecule type" value="Genomic_DNA"/>
</dbReference>
<gene>
    <name evidence="2" type="ORF">CLUP02_16976</name>
</gene>
<feature type="region of interest" description="Disordered" evidence="1">
    <location>
        <begin position="25"/>
        <end position="56"/>
    </location>
</feature>
<dbReference type="Proteomes" id="UP000830671">
    <property type="component" value="Chromosome 9"/>
</dbReference>
<accession>A0A9Q8T8X0</accession>
<feature type="compositionally biased region" description="Basic and acidic residues" evidence="1">
    <location>
        <begin position="31"/>
        <end position="43"/>
    </location>
</feature>
<name>A0A9Q8T8X0_9PEZI</name>
<reference evidence="2" key="1">
    <citation type="journal article" date="2021" name="Mol. Plant Microbe Interact.">
        <title>Complete Genome Sequence of the Plant-Pathogenic Fungus Colletotrichum lupini.</title>
        <authorList>
            <person name="Baroncelli R."/>
            <person name="Pensec F."/>
            <person name="Da Lio D."/>
            <person name="Boufleur T."/>
            <person name="Vicente I."/>
            <person name="Sarrocco S."/>
            <person name="Picot A."/>
            <person name="Baraldi E."/>
            <person name="Sukno S."/>
            <person name="Thon M."/>
            <person name="Le Floch G."/>
        </authorList>
    </citation>
    <scope>NUCLEOTIDE SEQUENCE</scope>
    <source>
        <strain evidence="2">IMI 504893</strain>
    </source>
</reference>
<sequence length="310" mass="34516">MVNPWRGRVISTPIFPICLTCPPRSGARTRTRVERANEPDETKTSPGSLTISGHPPGRRRSFILVSHLHERLTGYVDRSKKCLRPLPNPQDLVVQRIWSFQQGGHSVDTVSLPQLLETVQHNDSDEPVSCGSVQMSPMRATLEIGWEPYQDIRQSTQYVSTAWIKIYPLGCSDHQTNMIDTQLDDMSPGKPTLIGSSTSSASHCWILAYDHPSIDSHFESFADDGPSLPPEASRQPLDVALGDLMTLDLWYSTHHGNASCGRNLSQATPSIKQRRSTSLPSIWAAVSGAFSFTTPTTGDFRQRRLRHAFR</sequence>
<dbReference type="KEGG" id="clup:CLUP02_16976"/>
<dbReference type="GeneID" id="73350903"/>
<evidence type="ECO:0000313" key="2">
    <source>
        <dbReference type="EMBL" id="UQC91441.1"/>
    </source>
</evidence>
<dbReference type="AlphaFoldDB" id="A0A9Q8T8X0"/>
<organism evidence="2 3">
    <name type="scientific">Colletotrichum lupini</name>
    <dbReference type="NCBI Taxonomy" id="145971"/>
    <lineage>
        <taxon>Eukaryota</taxon>
        <taxon>Fungi</taxon>
        <taxon>Dikarya</taxon>
        <taxon>Ascomycota</taxon>
        <taxon>Pezizomycotina</taxon>
        <taxon>Sordariomycetes</taxon>
        <taxon>Hypocreomycetidae</taxon>
        <taxon>Glomerellales</taxon>
        <taxon>Glomerellaceae</taxon>
        <taxon>Colletotrichum</taxon>
        <taxon>Colletotrichum acutatum species complex</taxon>
    </lineage>
</organism>
<proteinExistence type="predicted"/>
<protein>
    <submittedName>
        <fullName evidence="2">Uncharacterized protein</fullName>
    </submittedName>
</protein>
<evidence type="ECO:0000313" key="3">
    <source>
        <dbReference type="Proteomes" id="UP000830671"/>
    </source>
</evidence>
<evidence type="ECO:0000256" key="1">
    <source>
        <dbReference type="SAM" id="MobiDB-lite"/>
    </source>
</evidence>
<dbReference type="RefSeq" id="XP_049153040.1">
    <property type="nucleotide sequence ID" value="XM_049295893.1"/>
</dbReference>
<keyword evidence="3" id="KW-1185">Reference proteome</keyword>